<dbReference type="SUPFAM" id="SSF53254">
    <property type="entry name" value="Phosphoglycerate mutase-like"/>
    <property type="match status" value="1"/>
</dbReference>
<dbReference type="GO" id="GO:0030145">
    <property type="term" value="F:manganese ion binding"/>
    <property type="evidence" value="ECO:0007669"/>
    <property type="project" value="TreeGrafter"/>
</dbReference>
<dbReference type="SUPFAM" id="SSF56300">
    <property type="entry name" value="Metallo-dependent phosphatases"/>
    <property type="match status" value="1"/>
</dbReference>
<reference evidence="3" key="1">
    <citation type="journal article" date="2023" name="Commun. Biol.">
        <title>Genome analysis of Parmales, the sister group of diatoms, reveals the evolutionary specialization of diatoms from phago-mixotrophs to photoautotrophs.</title>
        <authorList>
            <person name="Ban H."/>
            <person name="Sato S."/>
            <person name="Yoshikawa S."/>
            <person name="Yamada K."/>
            <person name="Nakamura Y."/>
            <person name="Ichinomiya M."/>
            <person name="Sato N."/>
            <person name="Blanc-Mathieu R."/>
            <person name="Endo H."/>
            <person name="Kuwata A."/>
            <person name="Ogata H."/>
        </authorList>
    </citation>
    <scope>NUCLEOTIDE SEQUENCE [LARGE SCALE GENOMIC DNA]</scope>
</reference>
<dbReference type="EMBL" id="BLQM01000216">
    <property type="protein sequence ID" value="GMH76124.1"/>
    <property type="molecule type" value="Genomic_DNA"/>
</dbReference>
<evidence type="ECO:0000313" key="3">
    <source>
        <dbReference type="Proteomes" id="UP001162640"/>
    </source>
</evidence>
<gene>
    <name evidence="2" type="ORF">TL16_g06980</name>
</gene>
<protein>
    <recommendedName>
        <fullName evidence="1">Calcineurin-like phosphoesterase domain-containing protein</fullName>
    </recommendedName>
</protein>
<name>A0A9W7AQZ4_9STRA</name>
<dbReference type="GO" id="GO:0047631">
    <property type="term" value="F:ADP-ribose diphosphatase activity"/>
    <property type="evidence" value="ECO:0007669"/>
    <property type="project" value="TreeGrafter"/>
</dbReference>
<sequence>MSRRILLLRHGERLDEIGQSSDSFDPGLSVHGFLQAKTAWEGITKNCEGGYDVYTSPMKRTLETAAPPDYTQPTTVKIVPGLASCAAAVGHFGGIRSPHLPDPVLLDHSKLLSRAKTINPSTTFSILDDSSFDSSLTQFSKDTSRFSDKQFLNAVLACVEDSDAEKTCVIVTHREGIRNLTRKLTDALRRPHISYCCVASYRIQQTDPSTTPLPLFSDWWYEECLSFEEFAEKALPPQTPPLFRFGVIADVQYCNIPDGTSFDGKTKRHFRGALTCLHKAVAEWSTPNSNVAFVAQLGDIIDNQCNLNKQTKEDFGTIIAAFEPLKQQFIPIYNCIGNHELYNFSRAELASGPLNTAPGGISYYSFLPAPGWRFLVLDPYQSAIIGWSPESTQHNTALANLQAHNPNDVLSACDWSAGLSGDLRRWVPYNGGLGEAQLVWMRAELQAATVGEERVVMLCHVLLHPEAATGTTMTWDFEEAAEAMEGLEGCVAAVLCGHDHQGGYVHDTKTGIHHVTFQSPLNCGRADMCHATVEVFGDRLSIQGRGIVPSRELRFE</sequence>
<proteinExistence type="predicted"/>
<dbReference type="Gene3D" id="3.60.21.10">
    <property type="match status" value="1"/>
</dbReference>
<organism evidence="2 3">
    <name type="scientific">Triparma laevis f. inornata</name>
    <dbReference type="NCBI Taxonomy" id="1714386"/>
    <lineage>
        <taxon>Eukaryota</taxon>
        <taxon>Sar</taxon>
        <taxon>Stramenopiles</taxon>
        <taxon>Ochrophyta</taxon>
        <taxon>Bolidophyceae</taxon>
        <taxon>Parmales</taxon>
        <taxon>Triparmaceae</taxon>
        <taxon>Triparma</taxon>
    </lineage>
</organism>
<dbReference type="InterPro" id="IPR029033">
    <property type="entry name" value="His_PPase_superfam"/>
</dbReference>
<dbReference type="Gene3D" id="3.40.50.1240">
    <property type="entry name" value="Phosphoglycerate mutase-like"/>
    <property type="match status" value="1"/>
</dbReference>
<dbReference type="Proteomes" id="UP001162640">
    <property type="component" value="Unassembled WGS sequence"/>
</dbReference>
<dbReference type="GO" id="GO:0047734">
    <property type="term" value="F:CDP-glycerol diphosphatase activity"/>
    <property type="evidence" value="ECO:0007669"/>
    <property type="project" value="TreeGrafter"/>
</dbReference>
<comment type="caution">
    <text evidence="2">The sequence shown here is derived from an EMBL/GenBank/DDBJ whole genome shotgun (WGS) entry which is preliminary data.</text>
</comment>
<evidence type="ECO:0000259" key="1">
    <source>
        <dbReference type="Pfam" id="PF00149"/>
    </source>
</evidence>
<dbReference type="InterPro" id="IPR029052">
    <property type="entry name" value="Metallo-depent_PP-like"/>
</dbReference>
<dbReference type="InterPro" id="IPR004843">
    <property type="entry name" value="Calcineurin-like_PHP"/>
</dbReference>
<dbReference type="InterPro" id="IPR013078">
    <property type="entry name" value="His_Pase_superF_clade-1"/>
</dbReference>
<accession>A0A9W7AQZ4</accession>
<dbReference type="CDD" id="cd07067">
    <property type="entry name" value="HP_PGM_like"/>
    <property type="match status" value="1"/>
</dbReference>
<dbReference type="Pfam" id="PF00149">
    <property type="entry name" value="Metallophos"/>
    <property type="match status" value="1"/>
</dbReference>
<feature type="domain" description="Calcineurin-like phosphoesterase" evidence="1">
    <location>
        <begin position="243"/>
        <end position="501"/>
    </location>
</feature>
<dbReference type="PANTHER" id="PTHR16509:SF1">
    <property type="entry name" value="MANGANESE-DEPENDENT ADP-RIBOSE_CDP-ALCOHOL DIPHOSPHATASE"/>
    <property type="match status" value="1"/>
</dbReference>
<dbReference type="PANTHER" id="PTHR16509">
    <property type="match status" value="1"/>
</dbReference>
<dbReference type="AlphaFoldDB" id="A0A9W7AQZ4"/>
<dbReference type="Pfam" id="PF00300">
    <property type="entry name" value="His_Phos_1"/>
    <property type="match status" value="1"/>
</dbReference>
<evidence type="ECO:0000313" key="2">
    <source>
        <dbReference type="EMBL" id="GMH76124.1"/>
    </source>
</evidence>
<dbReference type="GO" id="GO:0008663">
    <property type="term" value="F:2',3'-cyclic-nucleotide 2'-phosphodiesterase activity"/>
    <property type="evidence" value="ECO:0007669"/>
    <property type="project" value="TreeGrafter"/>
</dbReference>